<sequence>MRKKLLVQRSIFKWIEELVYVDTLVKKAYDNWMHVVECDGKSLLSLGQNKTSVSSRNDLTIGSQNHSTSFDQQISLPTLPASISSEQPVMNSGLNMGGINMPCVPRCEPVNLNSASSAFTSVLASLCNSWEIETIIPHDLRYVKPCNCLFTELVDQIYDDLIWYNDSLSSRYTMQPQNMNLNGNVQLNGASFPTQNHLLEEEIRMRSHEMLENEGMQHLLRIFSMGQGHASSSVAEENYQYGSAYMPNMSSTFGFDEERTVVGWLKLKDALRWGIFIRKKATERRAQIVELDDS</sequence>
<organism evidence="1 2">
    <name type="scientific">Anisodus tanguticus</name>
    <dbReference type="NCBI Taxonomy" id="243964"/>
    <lineage>
        <taxon>Eukaryota</taxon>
        <taxon>Viridiplantae</taxon>
        <taxon>Streptophyta</taxon>
        <taxon>Embryophyta</taxon>
        <taxon>Tracheophyta</taxon>
        <taxon>Spermatophyta</taxon>
        <taxon>Magnoliopsida</taxon>
        <taxon>eudicotyledons</taxon>
        <taxon>Gunneridae</taxon>
        <taxon>Pentapetalae</taxon>
        <taxon>asterids</taxon>
        <taxon>lamiids</taxon>
        <taxon>Solanales</taxon>
        <taxon>Solanaceae</taxon>
        <taxon>Solanoideae</taxon>
        <taxon>Hyoscyameae</taxon>
        <taxon>Anisodus</taxon>
    </lineage>
</organism>
<gene>
    <name evidence="1" type="ORF">RND71_033433</name>
</gene>
<dbReference type="AlphaFoldDB" id="A0AAE1V384"/>
<comment type="caution">
    <text evidence="1">The sequence shown here is derived from an EMBL/GenBank/DDBJ whole genome shotgun (WGS) entry which is preliminary data.</text>
</comment>
<evidence type="ECO:0000313" key="2">
    <source>
        <dbReference type="Proteomes" id="UP001291623"/>
    </source>
</evidence>
<proteinExistence type="predicted"/>
<dbReference type="EMBL" id="JAVYJV010000018">
    <property type="protein sequence ID" value="KAK4347094.1"/>
    <property type="molecule type" value="Genomic_DNA"/>
</dbReference>
<dbReference type="Proteomes" id="UP001291623">
    <property type="component" value="Unassembled WGS sequence"/>
</dbReference>
<reference evidence="1" key="1">
    <citation type="submission" date="2023-12" db="EMBL/GenBank/DDBJ databases">
        <title>Genome assembly of Anisodus tanguticus.</title>
        <authorList>
            <person name="Wang Y.-J."/>
        </authorList>
    </citation>
    <scope>NUCLEOTIDE SEQUENCE</scope>
    <source>
        <strain evidence="1">KB-2021</strain>
        <tissue evidence="1">Leaf</tissue>
    </source>
</reference>
<name>A0AAE1V384_9SOLA</name>
<evidence type="ECO:0000313" key="1">
    <source>
        <dbReference type="EMBL" id="KAK4347094.1"/>
    </source>
</evidence>
<accession>A0AAE1V384</accession>
<keyword evidence="2" id="KW-1185">Reference proteome</keyword>
<protein>
    <submittedName>
        <fullName evidence="1">Uncharacterized protein</fullName>
    </submittedName>
</protein>